<accession>A0A8H6TEP6</accession>
<protein>
    <submittedName>
        <fullName evidence="1">Uncharacterized protein</fullName>
    </submittedName>
</protein>
<sequence>MDAHLSYQVYLATNPEAIPPPMPDHPDPSIRLWFEQGNRQHEVTQSPYCQPVCELVSLALRQLCYGQAAEHLLLILKQIAGTSIAVSHLGERKQLAEADIRGCLLDEPLDFVLKRLPDNSNGNIVWGEVVKGAGKSEIAINIELAAAICDPAPPTFTDSNAVSTGLRFLLFVTIFHEVVHVITNKIFVQLITPPLPSFEQDDDGHGEAGDTLEMRFFGFITLVSLGLGDVNASDRLWRIQEFTAYNRINRPSRILDAQTMEAILSSVKNMEPWGPLWNILPETNFDPSTQRRMRRNNRGGA</sequence>
<reference evidence="1" key="1">
    <citation type="submission" date="2020-05" db="EMBL/GenBank/DDBJ databases">
        <title>Mycena genomes resolve the evolution of fungal bioluminescence.</title>
        <authorList>
            <person name="Tsai I.J."/>
        </authorList>
    </citation>
    <scope>NUCLEOTIDE SEQUENCE</scope>
    <source>
        <strain evidence="1">171206Taipei</strain>
    </source>
</reference>
<name>A0A8H6TEP6_9AGAR</name>
<comment type="caution">
    <text evidence="1">The sequence shown here is derived from an EMBL/GenBank/DDBJ whole genome shotgun (WGS) entry which is preliminary data.</text>
</comment>
<keyword evidence="2" id="KW-1185">Reference proteome</keyword>
<gene>
    <name evidence="1" type="ORF">MIND_00153100</name>
</gene>
<dbReference type="GeneID" id="59340972"/>
<dbReference type="EMBL" id="JACAZF010000001">
    <property type="protein sequence ID" value="KAF7316343.1"/>
    <property type="molecule type" value="Genomic_DNA"/>
</dbReference>
<evidence type="ECO:0000313" key="1">
    <source>
        <dbReference type="EMBL" id="KAF7316343.1"/>
    </source>
</evidence>
<dbReference type="RefSeq" id="XP_037226366.1">
    <property type="nucleotide sequence ID" value="XM_037358456.1"/>
</dbReference>
<evidence type="ECO:0000313" key="2">
    <source>
        <dbReference type="Proteomes" id="UP000636479"/>
    </source>
</evidence>
<organism evidence="1 2">
    <name type="scientific">Mycena indigotica</name>
    <dbReference type="NCBI Taxonomy" id="2126181"/>
    <lineage>
        <taxon>Eukaryota</taxon>
        <taxon>Fungi</taxon>
        <taxon>Dikarya</taxon>
        <taxon>Basidiomycota</taxon>
        <taxon>Agaricomycotina</taxon>
        <taxon>Agaricomycetes</taxon>
        <taxon>Agaricomycetidae</taxon>
        <taxon>Agaricales</taxon>
        <taxon>Marasmiineae</taxon>
        <taxon>Mycenaceae</taxon>
        <taxon>Mycena</taxon>
    </lineage>
</organism>
<dbReference type="Proteomes" id="UP000636479">
    <property type="component" value="Unassembled WGS sequence"/>
</dbReference>
<proteinExistence type="predicted"/>
<dbReference type="AlphaFoldDB" id="A0A8H6TEP6"/>